<accession>A0ABR2HGW9</accession>
<organism evidence="1 2">
    <name type="scientific">Tritrichomonas musculus</name>
    <dbReference type="NCBI Taxonomy" id="1915356"/>
    <lineage>
        <taxon>Eukaryota</taxon>
        <taxon>Metamonada</taxon>
        <taxon>Parabasalia</taxon>
        <taxon>Tritrichomonadida</taxon>
        <taxon>Tritrichomonadidae</taxon>
        <taxon>Tritrichomonas</taxon>
    </lineage>
</organism>
<keyword evidence="2" id="KW-1185">Reference proteome</keyword>
<evidence type="ECO:0000313" key="1">
    <source>
        <dbReference type="EMBL" id="KAK8845867.1"/>
    </source>
</evidence>
<proteinExistence type="predicted"/>
<name>A0ABR2HGW9_9EUKA</name>
<gene>
    <name evidence="1" type="ORF">M9Y10_020793</name>
</gene>
<sequence length="181" mass="20576">MLCLNIQMQSFELKEGVVQDNDTIRVSVTTLPGEQKQAYSFEAKNMQTTRPFFSVKINEKTEKILIVMRKKSFSQKDPIIASTVISNKQIPMKFNDIANTEMKTINLLEPLQNSGKKNGNRKIIGKFDIQFSLSQVLPSTSGNTMKQASKKKNGKGYAKMDSFFDNENDNNNFFFIDPITN</sequence>
<dbReference type="EMBL" id="JAPFFF010000030">
    <property type="protein sequence ID" value="KAK8845867.1"/>
    <property type="molecule type" value="Genomic_DNA"/>
</dbReference>
<comment type="caution">
    <text evidence="1">The sequence shown here is derived from an EMBL/GenBank/DDBJ whole genome shotgun (WGS) entry which is preliminary data.</text>
</comment>
<dbReference type="Proteomes" id="UP001470230">
    <property type="component" value="Unassembled WGS sequence"/>
</dbReference>
<evidence type="ECO:0000313" key="2">
    <source>
        <dbReference type="Proteomes" id="UP001470230"/>
    </source>
</evidence>
<reference evidence="1 2" key="1">
    <citation type="submission" date="2024-04" db="EMBL/GenBank/DDBJ databases">
        <title>Tritrichomonas musculus Genome.</title>
        <authorList>
            <person name="Alves-Ferreira E."/>
            <person name="Grigg M."/>
            <person name="Lorenzi H."/>
            <person name="Galac M."/>
        </authorList>
    </citation>
    <scope>NUCLEOTIDE SEQUENCE [LARGE SCALE GENOMIC DNA]</scope>
    <source>
        <strain evidence="1 2">EAF2021</strain>
    </source>
</reference>
<protein>
    <submittedName>
        <fullName evidence="1">Uncharacterized protein</fullName>
    </submittedName>
</protein>